<proteinExistence type="inferred from homology"/>
<dbReference type="Gene3D" id="3.40.50.720">
    <property type="entry name" value="NAD(P)-binding Rossmann-like Domain"/>
    <property type="match status" value="1"/>
</dbReference>
<dbReference type="GO" id="GO:0016020">
    <property type="term" value="C:membrane"/>
    <property type="evidence" value="ECO:0007669"/>
    <property type="project" value="TreeGrafter"/>
</dbReference>
<dbReference type="Pfam" id="PF00106">
    <property type="entry name" value="adh_short"/>
    <property type="match status" value="1"/>
</dbReference>
<dbReference type="PRINTS" id="PR00081">
    <property type="entry name" value="GDHRDH"/>
</dbReference>
<feature type="domain" description="Ketoreductase" evidence="3">
    <location>
        <begin position="5"/>
        <end position="195"/>
    </location>
</feature>
<dbReference type="EMBL" id="CAFBIZ010000024">
    <property type="protein sequence ID" value="CAB4846878.1"/>
    <property type="molecule type" value="Genomic_DNA"/>
</dbReference>
<accession>A0A6J7BRP4</accession>
<evidence type="ECO:0000256" key="1">
    <source>
        <dbReference type="ARBA" id="ARBA00006484"/>
    </source>
</evidence>
<reference evidence="4" key="1">
    <citation type="submission" date="2020-05" db="EMBL/GenBank/DDBJ databases">
        <authorList>
            <person name="Chiriac C."/>
            <person name="Salcher M."/>
            <person name="Ghai R."/>
            <person name="Kavagutti S V."/>
        </authorList>
    </citation>
    <scope>NUCLEOTIDE SEQUENCE</scope>
</reference>
<dbReference type="EMBL" id="CAFBPU010000011">
    <property type="protein sequence ID" value="CAB5028422.1"/>
    <property type="molecule type" value="Genomic_DNA"/>
</dbReference>
<dbReference type="AlphaFoldDB" id="A0A6J7BRP4"/>
<dbReference type="PANTHER" id="PTHR44196:SF1">
    <property type="entry name" value="DEHYDROGENASE_REDUCTASE SDR FAMILY MEMBER 7B"/>
    <property type="match status" value="1"/>
</dbReference>
<evidence type="ECO:0000259" key="3">
    <source>
        <dbReference type="SMART" id="SM00822"/>
    </source>
</evidence>
<gene>
    <name evidence="4" type="ORF">UFOPK3268_00321</name>
    <name evidence="5" type="ORF">UFOPK3752_00578</name>
    <name evidence="6" type="ORF">UFOPK4150_00730</name>
</gene>
<dbReference type="InterPro" id="IPR002347">
    <property type="entry name" value="SDR_fam"/>
</dbReference>
<dbReference type="PANTHER" id="PTHR44196">
    <property type="entry name" value="DEHYDROGENASE/REDUCTASE SDR FAMILY MEMBER 7B"/>
    <property type="match status" value="1"/>
</dbReference>
<dbReference type="SMART" id="SM00822">
    <property type="entry name" value="PKS_KR"/>
    <property type="match status" value="1"/>
</dbReference>
<organism evidence="4">
    <name type="scientific">freshwater metagenome</name>
    <dbReference type="NCBI Taxonomy" id="449393"/>
    <lineage>
        <taxon>unclassified sequences</taxon>
        <taxon>metagenomes</taxon>
        <taxon>ecological metagenomes</taxon>
    </lineage>
</organism>
<dbReference type="GO" id="GO:0016491">
    <property type="term" value="F:oxidoreductase activity"/>
    <property type="evidence" value="ECO:0007669"/>
    <property type="project" value="UniProtKB-KW"/>
</dbReference>
<dbReference type="InterPro" id="IPR057326">
    <property type="entry name" value="KR_dom"/>
</dbReference>
<evidence type="ECO:0000256" key="2">
    <source>
        <dbReference type="ARBA" id="ARBA00023002"/>
    </source>
</evidence>
<dbReference type="CDD" id="cd05233">
    <property type="entry name" value="SDR_c"/>
    <property type="match status" value="1"/>
</dbReference>
<protein>
    <submittedName>
        <fullName evidence="4">Unannotated protein</fullName>
    </submittedName>
</protein>
<dbReference type="EMBL" id="CAFBND010000016">
    <property type="protein sequence ID" value="CAB4933391.1"/>
    <property type="molecule type" value="Genomic_DNA"/>
</dbReference>
<evidence type="ECO:0000313" key="4">
    <source>
        <dbReference type="EMBL" id="CAB4846878.1"/>
    </source>
</evidence>
<dbReference type="SUPFAM" id="SSF51735">
    <property type="entry name" value="NAD(P)-binding Rossmann-fold domains"/>
    <property type="match status" value="1"/>
</dbReference>
<comment type="similarity">
    <text evidence="1">Belongs to the short-chain dehydrogenases/reductases (SDR) family.</text>
</comment>
<sequence length="246" mass="25749">MTARRTCLITGASRGIGAAIARHLALAGWDLLLVSRTEPTLAQFAQDLPMGPGARAHYLAADMGDPDDVDRVAAWALTRVPQLDALIISAGMGAIGPLESFPLRRLEKMLTINVRAPYALVQSLLPALRVAGTESPHGAKVIALASLTGLVGQPLNSAYGATKAALISLCETLNTEESTRGVLATAVCPGYVATDMTTGITDTVPADTMLDVEDVALMVVSLLALSSRVVIPTLVMTRPSPNLWQA</sequence>
<name>A0A6J7BRP4_9ZZZZ</name>
<keyword evidence="2" id="KW-0560">Oxidoreductase</keyword>
<evidence type="ECO:0000313" key="6">
    <source>
        <dbReference type="EMBL" id="CAB5028422.1"/>
    </source>
</evidence>
<evidence type="ECO:0000313" key="5">
    <source>
        <dbReference type="EMBL" id="CAB4933391.1"/>
    </source>
</evidence>
<dbReference type="InterPro" id="IPR036291">
    <property type="entry name" value="NAD(P)-bd_dom_sf"/>
</dbReference>